<evidence type="ECO:0000313" key="5">
    <source>
        <dbReference type="Proteomes" id="UP000235036"/>
    </source>
</evidence>
<evidence type="ECO:0000256" key="1">
    <source>
        <dbReference type="ARBA" id="ARBA00023002"/>
    </source>
</evidence>
<dbReference type="SUPFAM" id="SSF51905">
    <property type="entry name" value="FAD/NAD(P)-binding domain"/>
    <property type="match status" value="1"/>
</dbReference>
<evidence type="ECO:0008006" key="6">
    <source>
        <dbReference type="Google" id="ProtNLM"/>
    </source>
</evidence>
<comment type="caution">
    <text evidence="4">The sequence shown here is derived from an EMBL/GenBank/DDBJ whole genome shotgun (WGS) entry which is preliminary data.</text>
</comment>
<accession>A0A2N6K6X1</accession>
<dbReference type="InterPro" id="IPR036188">
    <property type="entry name" value="FAD/NAD-bd_sf"/>
</dbReference>
<keyword evidence="2" id="KW-0503">Monooxygenase</keyword>
<gene>
    <name evidence="4" type="ORF">CEN44_04945</name>
</gene>
<comment type="similarity">
    <text evidence="3">Belongs to the flavin-dependent halogenase family. Bacterial tryptophan halogenase subfamily.</text>
</comment>
<protein>
    <recommendedName>
        <fullName evidence="6">NAD(P)/FAD-dependent oxidoreductase</fullName>
    </recommendedName>
</protein>
<keyword evidence="5" id="KW-1185">Reference proteome</keyword>
<dbReference type="Proteomes" id="UP000235036">
    <property type="component" value="Unassembled WGS sequence"/>
</dbReference>
<dbReference type="RefSeq" id="WP_102204925.1">
    <property type="nucleotide sequence ID" value="NZ_CAWNVR010000099.1"/>
</dbReference>
<evidence type="ECO:0000313" key="4">
    <source>
        <dbReference type="EMBL" id="PLZ92802.1"/>
    </source>
</evidence>
<dbReference type="GO" id="GO:0004497">
    <property type="term" value="F:monooxygenase activity"/>
    <property type="evidence" value="ECO:0007669"/>
    <property type="project" value="UniProtKB-KW"/>
</dbReference>
<dbReference type="InterPro" id="IPR006905">
    <property type="entry name" value="Flavin_halogenase"/>
</dbReference>
<dbReference type="Gene3D" id="3.50.50.60">
    <property type="entry name" value="FAD/NAD(P)-binding domain"/>
    <property type="match status" value="1"/>
</dbReference>
<dbReference type="Pfam" id="PF04820">
    <property type="entry name" value="Trp_halogenase"/>
    <property type="match status" value="2"/>
</dbReference>
<sequence>MNHSYYDVVVIGGGPAGSTLATLLVRKKYQVLVLDREKFPRFHVGESLLPATQLIWEKLGIAEPLQHLGHTFKYGTEIRIGLNPQRSEYEYSRQEFYKFPTRRLQQRPYAYQVERSEFDLFLLNHAREEGATVFEEAVVKQVLWEGDTATGIRWQSKDNIEYITKAKFIADCSGRYGLITKSRKFLIPNKTIKTSAVFGHFKHVTCASGIQQGYFNGYVIENGWIWFIPLASDIMSVGVVMNEPGTSWWKQKSPEEILLTYVQQYKFIRERFEQAEQFSKVRMLRDLSYASKRSVGDGWILVGDANFFVDPLFSSGVHIAFLSAEKAADAIDGFLKNNRDRKFLQQYEKWSQKEHFHVSTTMALMYKMLKYRISMQLLIKLTGKYSNHWDNFFLRRLVAWGSGYYEEFHWTLYCSWLFCFLLIGIGKVCEKFLGISGWSTQPEFCLESPLTIPKSVESSSSM</sequence>
<evidence type="ECO:0000256" key="2">
    <source>
        <dbReference type="ARBA" id="ARBA00023033"/>
    </source>
</evidence>
<dbReference type="InterPro" id="IPR050816">
    <property type="entry name" value="Flavin-dep_Halogenase_NPB"/>
</dbReference>
<proteinExistence type="inferred from homology"/>
<reference evidence="4 5" key="1">
    <citation type="submission" date="2017-08" db="EMBL/GenBank/DDBJ databases">
        <title>Genomes of Fischerella (Mastigocladus) sp. strains.</title>
        <authorList>
            <person name="Miller S.R."/>
        </authorList>
    </citation>
    <scope>NUCLEOTIDE SEQUENCE [LARGE SCALE GENOMIC DNA]</scope>
    <source>
        <strain evidence="4 5">CCMEE 5323</strain>
    </source>
</reference>
<keyword evidence="1" id="KW-0560">Oxidoreductase</keyword>
<dbReference type="PANTHER" id="PTHR43747:SF5">
    <property type="entry name" value="FAD-BINDING DOMAIN-CONTAINING PROTEIN"/>
    <property type="match status" value="1"/>
</dbReference>
<dbReference type="PRINTS" id="PR00420">
    <property type="entry name" value="RNGMNOXGNASE"/>
</dbReference>
<name>A0A2N6K6X1_FISMU</name>
<dbReference type="AlphaFoldDB" id="A0A2N6K6X1"/>
<dbReference type="PANTHER" id="PTHR43747">
    <property type="entry name" value="FAD-BINDING PROTEIN"/>
    <property type="match status" value="1"/>
</dbReference>
<organism evidence="4 5">
    <name type="scientific">Fischerella muscicola CCMEE 5323</name>
    <dbReference type="NCBI Taxonomy" id="2019572"/>
    <lineage>
        <taxon>Bacteria</taxon>
        <taxon>Bacillati</taxon>
        <taxon>Cyanobacteriota</taxon>
        <taxon>Cyanophyceae</taxon>
        <taxon>Nostocales</taxon>
        <taxon>Hapalosiphonaceae</taxon>
        <taxon>Fischerella</taxon>
    </lineage>
</organism>
<dbReference type="EMBL" id="NRQW01000099">
    <property type="protein sequence ID" value="PLZ92802.1"/>
    <property type="molecule type" value="Genomic_DNA"/>
</dbReference>
<evidence type="ECO:0000256" key="3">
    <source>
        <dbReference type="ARBA" id="ARBA00038396"/>
    </source>
</evidence>